<reference evidence="2 3" key="2">
    <citation type="submission" date="2019-07" db="EMBL/GenBank/DDBJ databases">
        <title>Algibacter marinivivus sp. nov., isolated from the surface of a marine red alga.</title>
        <authorList>
            <person name="Zhong X."/>
            <person name="Xu W."/>
            <person name="Zhang Y."/>
            <person name="Zhang Q."/>
            <person name="Du Z."/>
        </authorList>
    </citation>
    <scope>NUCLEOTIDE SEQUENCE [LARGE SCALE GENOMIC DNA]</scope>
    <source>
        <strain evidence="2 3">RU-4-M-4</strain>
    </source>
</reference>
<comment type="caution">
    <text evidence="1">The sequence shown here is derived from an EMBL/GenBank/DDBJ whole genome shotgun (WGS) entry which is preliminary data.</text>
</comment>
<evidence type="ECO:0000313" key="4">
    <source>
        <dbReference type="Proteomes" id="UP000322315"/>
    </source>
</evidence>
<gene>
    <name evidence="1" type="ORF">F2B50_16975</name>
    <name evidence="2" type="ORF">FPF71_16975</name>
</gene>
<reference evidence="1" key="3">
    <citation type="submission" date="2019-09" db="EMBL/GenBank/DDBJ databases">
        <authorList>
            <person name="Zhang D.-C."/>
        </authorList>
    </citation>
    <scope>NUCLEOTIDE SEQUENCE</scope>
    <source>
        <strain evidence="1">RU-4-M-4</strain>
    </source>
</reference>
<dbReference type="OrthoDB" id="3474592at2"/>
<sequence length="227" mass="25981">MNVILSHPQDSDAIWLYLELKKSHVEIELVSPEELLMAEEWTQHINNDEDQFYIKTKKGLEITNSNLNFLFNRTQMAIAPIWDKANEAERQYVQSEMNALMMSWLAQVSKKGRIYNPGKGYSLSGVFWSKQQWANAAYKAGFNSASSEAMALTEPVLVVGKKVITNCRNKTLIEHCIKLSMLAQTPLLEIYINKQDETQFVSANTYPELSKYGAKLIAILKHIIYEN</sequence>
<dbReference type="Proteomes" id="UP000322315">
    <property type="component" value="Unassembled WGS sequence"/>
</dbReference>
<dbReference type="EMBL" id="VWRS01000012">
    <property type="protein sequence ID" value="KAA5821196.1"/>
    <property type="molecule type" value="Genomic_DNA"/>
</dbReference>
<proteinExistence type="predicted"/>
<dbReference type="EMBL" id="VMBF01000012">
    <property type="protein sequence ID" value="TSJ72142.1"/>
    <property type="molecule type" value="Genomic_DNA"/>
</dbReference>
<accession>A0A5M7AUI7</accession>
<keyword evidence="3" id="KW-1185">Reference proteome</keyword>
<evidence type="ECO:0000313" key="3">
    <source>
        <dbReference type="Proteomes" id="UP000315145"/>
    </source>
</evidence>
<reference evidence="1 4" key="1">
    <citation type="journal article" date="2015" name="Int. J. Syst. Evol. Microbiol.">
        <title>Algibacter amylolyticus sp. nov., isolated from intertidal sediment.</title>
        <authorList>
            <person name="Zhang D.C."/>
            <person name="Wu J."/>
            <person name="Neuner K."/>
            <person name="Yao J."/>
            <person name="Margesin R."/>
        </authorList>
    </citation>
    <scope>NUCLEOTIDE SEQUENCE [LARGE SCALE GENOMIC DNA]</scope>
    <source>
        <strain evidence="1 4">RU-4-M-4</strain>
    </source>
</reference>
<organism evidence="1 4">
    <name type="scientific">Algibacter amylolyticus</name>
    <dbReference type="NCBI Taxonomy" id="1608400"/>
    <lineage>
        <taxon>Bacteria</taxon>
        <taxon>Pseudomonadati</taxon>
        <taxon>Bacteroidota</taxon>
        <taxon>Flavobacteriia</taxon>
        <taxon>Flavobacteriales</taxon>
        <taxon>Flavobacteriaceae</taxon>
        <taxon>Algibacter</taxon>
    </lineage>
</organism>
<dbReference type="AlphaFoldDB" id="A0A5M7AUI7"/>
<dbReference type="Proteomes" id="UP000315145">
    <property type="component" value="Unassembled WGS sequence"/>
</dbReference>
<evidence type="ECO:0000313" key="1">
    <source>
        <dbReference type="EMBL" id="KAA5821196.1"/>
    </source>
</evidence>
<protein>
    <submittedName>
        <fullName evidence="1">Uncharacterized protein</fullName>
    </submittedName>
</protein>
<name>A0A5M7AUI7_9FLAO</name>
<evidence type="ECO:0000313" key="2">
    <source>
        <dbReference type="EMBL" id="TSJ72142.1"/>
    </source>
</evidence>
<dbReference type="RefSeq" id="WP_144118123.1">
    <property type="nucleotide sequence ID" value="NZ_JACHGE010000011.1"/>
</dbReference>